<dbReference type="HAMAP" id="MF_00385">
    <property type="entry name" value="Ribosomal_bS16"/>
    <property type="match status" value="1"/>
</dbReference>
<evidence type="ECO:0000256" key="3">
    <source>
        <dbReference type="HAMAP-Rule" id="MF_00385"/>
    </source>
</evidence>
<dbReference type="GO" id="GO:0006412">
    <property type="term" value="P:translation"/>
    <property type="evidence" value="ECO:0007669"/>
    <property type="project" value="UniProtKB-UniRule"/>
</dbReference>
<evidence type="ECO:0000256" key="1">
    <source>
        <dbReference type="ARBA" id="ARBA00022980"/>
    </source>
</evidence>
<protein>
    <recommendedName>
        <fullName evidence="3">Small ribosomal subunit protein bS16</fullName>
    </recommendedName>
</protein>
<dbReference type="GO" id="GO:0003735">
    <property type="term" value="F:structural constituent of ribosome"/>
    <property type="evidence" value="ECO:0007669"/>
    <property type="project" value="InterPro"/>
</dbReference>
<dbReference type="PANTHER" id="PTHR12919">
    <property type="entry name" value="30S RIBOSOMAL PROTEIN S16"/>
    <property type="match status" value="1"/>
</dbReference>
<dbReference type="SUPFAM" id="SSF54565">
    <property type="entry name" value="Ribosomal protein S16"/>
    <property type="match status" value="1"/>
</dbReference>
<gene>
    <name evidence="3" type="primary">rpsP</name>
    <name evidence="4" type="ORF">DFR24_0457</name>
</gene>
<accession>A0A4R7PAX6</accession>
<dbReference type="InterPro" id="IPR000307">
    <property type="entry name" value="Ribosomal_bS16"/>
</dbReference>
<name>A0A4R7PAX6_9GAMM</name>
<dbReference type="NCBIfam" id="TIGR00002">
    <property type="entry name" value="S16"/>
    <property type="match status" value="1"/>
</dbReference>
<comment type="caution">
    <text evidence="4">The sequence shown here is derived from an EMBL/GenBank/DDBJ whole genome shotgun (WGS) entry which is preliminary data.</text>
</comment>
<dbReference type="Pfam" id="PF00886">
    <property type="entry name" value="Ribosomal_S16"/>
    <property type="match status" value="1"/>
</dbReference>
<organism evidence="4 5">
    <name type="scientific">Panacagrimonas perspica</name>
    <dbReference type="NCBI Taxonomy" id="381431"/>
    <lineage>
        <taxon>Bacteria</taxon>
        <taxon>Pseudomonadati</taxon>
        <taxon>Pseudomonadota</taxon>
        <taxon>Gammaproteobacteria</taxon>
        <taxon>Nevskiales</taxon>
        <taxon>Nevskiaceae</taxon>
        <taxon>Panacagrimonas</taxon>
    </lineage>
</organism>
<dbReference type="OrthoDB" id="9807878at2"/>
<comment type="similarity">
    <text evidence="3">Belongs to the bacterial ribosomal protein bS16 family.</text>
</comment>
<dbReference type="EMBL" id="SOBT01000008">
    <property type="protein sequence ID" value="TDU31098.1"/>
    <property type="molecule type" value="Genomic_DNA"/>
</dbReference>
<keyword evidence="2 3" id="KW-0687">Ribonucleoprotein</keyword>
<dbReference type="Gene3D" id="3.30.1320.10">
    <property type="match status" value="1"/>
</dbReference>
<evidence type="ECO:0000313" key="5">
    <source>
        <dbReference type="Proteomes" id="UP000295341"/>
    </source>
</evidence>
<proteinExistence type="inferred from homology"/>
<keyword evidence="5" id="KW-1185">Reference proteome</keyword>
<dbReference type="AlphaFoldDB" id="A0A4R7PAX6"/>
<dbReference type="PANTHER" id="PTHR12919:SF20">
    <property type="entry name" value="SMALL RIBOSOMAL SUBUNIT PROTEIN BS16M"/>
    <property type="match status" value="1"/>
</dbReference>
<dbReference type="GO" id="GO:0005737">
    <property type="term" value="C:cytoplasm"/>
    <property type="evidence" value="ECO:0007669"/>
    <property type="project" value="UniProtKB-ARBA"/>
</dbReference>
<reference evidence="4 5" key="1">
    <citation type="submission" date="2019-03" db="EMBL/GenBank/DDBJ databases">
        <title>Genomic Encyclopedia of Type Strains, Phase IV (KMG-IV): sequencing the most valuable type-strain genomes for metagenomic binning, comparative biology and taxonomic classification.</title>
        <authorList>
            <person name="Goeker M."/>
        </authorList>
    </citation>
    <scope>NUCLEOTIDE SEQUENCE [LARGE SCALE GENOMIC DNA]</scope>
    <source>
        <strain evidence="4 5">DSM 26377</strain>
    </source>
</reference>
<keyword evidence="1 3" id="KW-0689">Ribosomal protein</keyword>
<sequence length="86" mass="9567">MVTIRLARAGSKKRPFYHVVATDKRSSRDGRFIERLGFYNPTAQGKEQKLVLDVAKMKDWQSKGAQVSERVSYLATTLPAATPVAA</sequence>
<dbReference type="Proteomes" id="UP000295341">
    <property type="component" value="Unassembled WGS sequence"/>
</dbReference>
<dbReference type="RefSeq" id="WP_133879714.1">
    <property type="nucleotide sequence ID" value="NZ_MWIN01000022.1"/>
</dbReference>
<evidence type="ECO:0000313" key="4">
    <source>
        <dbReference type="EMBL" id="TDU31098.1"/>
    </source>
</evidence>
<evidence type="ECO:0000256" key="2">
    <source>
        <dbReference type="ARBA" id="ARBA00023274"/>
    </source>
</evidence>
<dbReference type="InterPro" id="IPR023803">
    <property type="entry name" value="Ribosomal_bS16_dom_sf"/>
</dbReference>
<dbReference type="GO" id="GO:0015935">
    <property type="term" value="C:small ribosomal subunit"/>
    <property type="evidence" value="ECO:0007669"/>
    <property type="project" value="TreeGrafter"/>
</dbReference>